<evidence type="ECO:0000256" key="3">
    <source>
        <dbReference type="ARBA" id="ARBA00023002"/>
    </source>
</evidence>
<keyword evidence="2 5" id="KW-0479">Metal-binding</keyword>
<dbReference type="AlphaFoldDB" id="B7KD95"/>
<dbReference type="Proteomes" id="UP000002384">
    <property type="component" value="Chromosome"/>
</dbReference>
<proteinExistence type="inferred from homology"/>
<dbReference type="RefSeq" id="WP_012597862.1">
    <property type="nucleotide sequence ID" value="NC_011729.1"/>
</dbReference>
<feature type="binding site" evidence="5">
    <location>
        <position position="482"/>
    </location>
    <ligand>
        <name>Fe cation</name>
        <dbReference type="ChEBI" id="CHEBI:24875"/>
        <note>catalytic</note>
    </ligand>
</feature>
<evidence type="ECO:0000256" key="5">
    <source>
        <dbReference type="PIRSR" id="PIRSR604294-1"/>
    </source>
</evidence>
<evidence type="ECO:0000313" key="6">
    <source>
        <dbReference type="EMBL" id="ACK68915.1"/>
    </source>
</evidence>
<organism evidence="6 7">
    <name type="scientific">Gloeothece citriformis (strain PCC 7424)</name>
    <name type="common">Cyanothece sp. (strain PCC 7424)</name>
    <dbReference type="NCBI Taxonomy" id="65393"/>
    <lineage>
        <taxon>Bacteria</taxon>
        <taxon>Bacillati</taxon>
        <taxon>Cyanobacteriota</taxon>
        <taxon>Cyanophyceae</taxon>
        <taxon>Oscillatoriophycideae</taxon>
        <taxon>Chroococcales</taxon>
        <taxon>Aphanothecaceae</taxon>
        <taxon>Gloeothece</taxon>
        <taxon>Gloeothece citriformis</taxon>
    </lineage>
</organism>
<feature type="binding site" evidence="5">
    <location>
        <position position="179"/>
    </location>
    <ligand>
        <name>Fe cation</name>
        <dbReference type="ChEBI" id="CHEBI:24875"/>
        <note>catalytic</note>
    </ligand>
</feature>
<keyword evidence="7" id="KW-1185">Reference proteome</keyword>
<comment type="cofactor">
    <cofactor evidence="5">
        <name>Fe(2+)</name>
        <dbReference type="ChEBI" id="CHEBI:29033"/>
    </cofactor>
    <text evidence="5">Binds 1 Fe(2+) ion per subunit.</text>
</comment>
<evidence type="ECO:0000256" key="1">
    <source>
        <dbReference type="ARBA" id="ARBA00006787"/>
    </source>
</evidence>
<dbReference type="KEGG" id="cyc:PCC7424_0449"/>
<protein>
    <submittedName>
        <fullName evidence="6">Carotenoid oxygenase</fullName>
    </submittedName>
</protein>
<feature type="binding site" evidence="5">
    <location>
        <position position="234"/>
    </location>
    <ligand>
        <name>Fe cation</name>
        <dbReference type="ChEBI" id="CHEBI:24875"/>
        <note>catalytic</note>
    </ligand>
</feature>
<dbReference type="OrthoDB" id="6636843at2"/>
<dbReference type="STRING" id="65393.PCC7424_0449"/>
<gene>
    <name evidence="6" type="ordered locus">PCC7424_0449</name>
</gene>
<evidence type="ECO:0000256" key="2">
    <source>
        <dbReference type="ARBA" id="ARBA00022723"/>
    </source>
</evidence>
<feature type="binding site" evidence="5">
    <location>
        <position position="302"/>
    </location>
    <ligand>
        <name>Fe cation</name>
        <dbReference type="ChEBI" id="CHEBI:24875"/>
        <note>catalytic</note>
    </ligand>
</feature>
<dbReference type="PANTHER" id="PTHR10543:SF89">
    <property type="entry name" value="CAROTENOID 9,10(9',10')-CLEAVAGE DIOXYGENASE 1"/>
    <property type="match status" value="1"/>
</dbReference>
<dbReference type="Pfam" id="PF03055">
    <property type="entry name" value="RPE65"/>
    <property type="match status" value="1"/>
</dbReference>
<evidence type="ECO:0000256" key="4">
    <source>
        <dbReference type="ARBA" id="ARBA00023004"/>
    </source>
</evidence>
<comment type="similarity">
    <text evidence="1">Belongs to the carotenoid oxygenase family.</text>
</comment>
<dbReference type="EMBL" id="CP001291">
    <property type="protein sequence ID" value="ACK68915.1"/>
    <property type="molecule type" value="Genomic_DNA"/>
</dbReference>
<keyword evidence="3" id="KW-0560">Oxidoreductase</keyword>
<dbReference type="InterPro" id="IPR004294">
    <property type="entry name" value="Carotenoid_Oase"/>
</dbReference>
<keyword evidence="4 5" id="KW-0408">Iron</keyword>
<dbReference type="PANTHER" id="PTHR10543">
    <property type="entry name" value="BETA-CAROTENE DIOXYGENASE"/>
    <property type="match status" value="1"/>
</dbReference>
<evidence type="ECO:0000313" key="7">
    <source>
        <dbReference type="Proteomes" id="UP000002384"/>
    </source>
</evidence>
<name>B7KD95_GLOC7</name>
<dbReference type="GO" id="GO:0010436">
    <property type="term" value="F:carotenoid dioxygenase activity"/>
    <property type="evidence" value="ECO:0007669"/>
    <property type="project" value="TreeGrafter"/>
</dbReference>
<dbReference type="GO" id="GO:0046872">
    <property type="term" value="F:metal ion binding"/>
    <property type="evidence" value="ECO:0007669"/>
    <property type="project" value="UniProtKB-KW"/>
</dbReference>
<dbReference type="HOGENOM" id="CLU_016472_6_3_3"/>
<reference evidence="7" key="1">
    <citation type="journal article" date="2011" name="MBio">
        <title>Novel metabolic attributes of the genus Cyanothece, comprising a group of unicellular nitrogen-fixing Cyanobacteria.</title>
        <authorList>
            <person name="Bandyopadhyay A."/>
            <person name="Elvitigala T."/>
            <person name="Welsh E."/>
            <person name="Stockel J."/>
            <person name="Liberton M."/>
            <person name="Min H."/>
            <person name="Sherman L.A."/>
            <person name="Pakrasi H.B."/>
        </authorList>
    </citation>
    <scope>NUCLEOTIDE SEQUENCE [LARGE SCALE GENOMIC DNA]</scope>
    <source>
        <strain evidence="7">PCC 7424</strain>
    </source>
</reference>
<accession>B7KD95</accession>
<dbReference type="eggNOG" id="COG3670">
    <property type="taxonomic scope" value="Bacteria"/>
</dbReference>
<dbReference type="GO" id="GO:0016121">
    <property type="term" value="P:carotene catabolic process"/>
    <property type="evidence" value="ECO:0007669"/>
    <property type="project" value="TreeGrafter"/>
</dbReference>
<sequence>MLIQEKTKKKSYNQDEWKRGYESQLNEYNYWVEDIEGEIPHQLQGTFFRNGPGLFEINGTPVKHPFDGDGMVCAITFKNGRVHFKNRYVETEGYLQEKKANKLLYRGVFGTQKPGGWLNNLFDFNFKKIANTNIIYWGGKLLALWEAAEPYSLDPGNLNTLGKDYLDGILNPGDAFGAHPWIDPSCQLDGGQPCLVNFSIQPGLSSKITLFEMNPQGKLLRRYSYCTPGFCFIHDFAITPNYCIFFQNHVSYNPFPFIFGLKGAGECVQFNADKPTRIILIPRTPPHKEVKVFEVSAGFVFHHINAFEIDDQVCLDSICYRSIPQVNPDLSYKEVVFEDLDPGQLWRFTLNLKDQTVNQEMFESQCCEFPAIHPDKVGRSYRYLFIGAAHDQTGNAPLQALLKLDLQTGERQFYSFAPHGYAGEPIFIPKPNATAEDEGWVLMLTYDGSRHRSDVMVFDGQTINNGPIARIHLKHHIPYGLHGSWTPECFI</sequence>